<evidence type="ECO:0000313" key="1">
    <source>
        <dbReference type="EMBL" id="KAD5508820.1"/>
    </source>
</evidence>
<keyword evidence="2" id="KW-1185">Reference proteome</keyword>
<dbReference type="Proteomes" id="UP000326396">
    <property type="component" value="Linkage Group LG16"/>
</dbReference>
<comment type="caution">
    <text evidence="1">The sequence shown here is derived from an EMBL/GenBank/DDBJ whole genome shotgun (WGS) entry which is preliminary data.</text>
</comment>
<gene>
    <name evidence="1" type="ORF">E3N88_16523</name>
</gene>
<accession>A0A5N6P0Q4</accession>
<dbReference type="AlphaFoldDB" id="A0A5N6P0Q4"/>
<dbReference type="GO" id="GO:2000031">
    <property type="term" value="P:regulation of salicylic acid mediated signaling pathway"/>
    <property type="evidence" value="ECO:0007669"/>
    <property type="project" value="InterPro"/>
</dbReference>
<dbReference type="OrthoDB" id="1366754at2759"/>
<name>A0A5N6P0Q4_9ASTR</name>
<dbReference type="InterPro" id="IPR044663">
    <property type="entry name" value="CAD1/NSL1-like"/>
</dbReference>
<evidence type="ECO:0000313" key="2">
    <source>
        <dbReference type="Proteomes" id="UP000326396"/>
    </source>
</evidence>
<proteinExistence type="predicted"/>
<dbReference type="PANTHER" id="PTHR33199:SF2">
    <property type="entry name" value="OS02G0475300 PROTEIN"/>
    <property type="match status" value="1"/>
</dbReference>
<dbReference type="EMBL" id="SZYD01000008">
    <property type="protein sequence ID" value="KAD5508820.1"/>
    <property type="molecule type" value="Genomic_DNA"/>
</dbReference>
<organism evidence="1 2">
    <name type="scientific">Mikania micrantha</name>
    <name type="common">bitter vine</name>
    <dbReference type="NCBI Taxonomy" id="192012"/>
    <lineage>
        <taxon>Eukaryota</taxon>
        <taxon>Viridiplantae</taxon>
        <taxon>Streptophyta</taxon>
        <taxon>Embryophyta</taxon>
        <taxon>Tracheophyta</taxon>
        <taxon>Spermatophyta</taxon>
        <taxon>Magnoliopsida</taxon>
        <taxon>eudicotyledons</taxon>
        <taxon>Gunneridae</taxon>
        <taxon>Pentapetalae</taxon>
        <taxon>asterids</taxon>
        <taxon>campanulids</taxon>
        <taxon>Asterales</taxon>
        <taxon>Asteraceae</taxon>
        <taxon>Asteroideae</taxon>
        <taxon>Heliantheae alliance</taxon>
        <taxon>Eupatorieae</taxon>
        <taxon>Mikania</taxon>
    </lineage>
</organism>
<sequence>MQGSIDEDEATIRTKGRNTPSFLVQSFAHSTPLSSGFCRSASAGYRLRSALLRSLFVHPIVAQTSVPVAPGCSVALLKCFAVVCSDVVKHDPRWLKQEPAGGVYIVTGAQLIIKANWPKTVLHLRLLFTHLPNCTVRKTEWASAPTVGRKSSLFSNLSSTFSFTQRSVANAQKQLGLPPVPARFTKLCKFVDTDEVVRGPHDSPGHWLVTAGKLVMDGGKIGLHVKFALLDFAQE</sequence>
<dbReference type="PANTHER" id="PTHR33199">
    <property type="entry name" value="MACPF DOMAIN-CONTAINING PROTEIN CAD1"/>
    <property type="match status" value="1"/>
</dbReference>
<dbReference type="GO" id="GO:0009626">
    <property type="term" value="P:plant-type hypersensitive response"/>
    <property type="evidence" value="ECO:0007669"/>
    <property type="project" value="TreeGrafter"/>
</dbReference>
<evidence type="ECO:0008006" key="3">
    <source>
        <dbReference type="Google" id="ProtNLM"/>
    </source>
</evidence>
<protein>
    <recommendedName>
        <fullName evidence="3">MACPF domain-containing protein</fullName>
    </recommendedName>
</protein>
<reference evidence="1 2" key="1">
    <citation type="submission" date="2019-05" db="EMBL/GenBank/DDBJ databases">
        <title>Mikania micrantha, genome provides insights into the molecular mechanism of rapid growth.</title>
        <authorList>
            <person name="Liu B."/>
        </authorList>
    </citation>
    <scope>NUCLEOTIDE SEQUENCE [LARGE SCALE GENOMIC DNA]</scope>
    <source>
        <strain evidence="1">NLD-2019</strain>
        <tissue evidence="1">Leaf</tissue>
    </source>
</reference>
<dbReference type="GO" id="GO:0005886">
    <property type="term" value="C:plasma membrane"/>
    <property type="evidence" value="ECO:0007669"/>
    <property type="project" value="TreeGrafter"/>
</dbReference>